<protein>
    <submittedName>
        <fullName evidence="3">ADP-heptose--lipopolysaccharide heptosyltransferase</fullName>
    </submittedName>
</protein>
<evidence type="ECO:0000313" key="3">
    <source>
        <dbReference type="EMBL" id="ACH37872.1"/>
    </source>
</evidence>
<accession>B5EEX6</accession>
<dbReference type="KEGG" id="gbm:Gbem_0849"/>
<sequence length="360" mass="40375">MFASQSERRGGKRILVLRYRFIGDTILTIPFLRNLRKAEPDAHIAWVLAPGSAEVADGIPYVDELIFWDPPTIHADSRSTHKTMGDKLGFIRQLRARRFDKVYVLKRSFGSAVIGLLSGARSRVGFSTEGRRFLLTKGVPYQHGQHEVQNFLDVLRADGVPVTDDYLEAWLSDEEQAFADGFFQERGVDPGEKVIAIHPFAANETRGWHLDNFIELARLLQERYGARILFLGGPRDREALVPIRAALPVKPLEAVGATTLRQTMAILSRCNLLVCNDSGIMHLGASLQVPLVALFGPQSPVKFGPWGARCRVIYRKFPCSPCRQKFFEECKPSARMKPECVEAITVDEVMGEVAVLWEGR</sequence>
<evidence type="ECO:0000313" key="4">
    <source>
        <dbReference type="Proteomes" id="UP000008825"/>
    </source>
</evidence>
<keyword evidence="2 3" id="KW-0808">Transferase</keyword>
<dbReference type="SUPFAM" id="SSF53756">
    <property type="entry name" value="UDP-Glycosyltransferase/glycogen phosphorylase"/>
    <property type="match status" value="1"/>
</dbReference>
<dbReference type="eggNOG" id="COG0859">
    <property type="taxonomic scope" value="Bacteria"/>
</dbReference>
<proteinExistence type="predicted"/>
<keyword evidence="1" id="KW-0328">Glycosyltransferase</keyword>
<dbReference type="GO" id="GO:0009244">
    <property type="term" value="P:lipopolysaccharide core region biosynthetic process"/>
    <property type="evidence" value="ECO:0007669"/>
    <property type="project" value="TreeGrafter"/>
</dbReference>
<dbReference type="InterPro" id="IPR002201">
    <property type="entry name" value="Glyco_trans_9"/>
</dbReference>
<dbReference type="Gene3D" id="3.40.50.2000">
    <property type="entry name" value="Glycogen Phosphorylase B"/>
    <property type="match status" value="2"/>
</dbReference>
<reference evidence="3 4" key="1">
    <citation type="submission" date="2008-07" db="EMBL/GenBank/DDBJ databases">
        <title>Complete sequence of Geobacter bemidjiensis BEM.</title>
        <authorList>
            <consortium name="US DOE Joint Genome Institute"/>
            <person name="Lucas S."/>
            <person name="Copeland A."/>
            <person name="Lapidus A."/>
            <person name="Glavina del Rio T."/>
            <person name="Dalin E."/>
            <person name="Tice H."/>
            <person name="Bruce D."/>
            <person name="Goodwin L."/>
            <person name="Pitluck S."/>
            <person name="Kiss H."/>
            <person name="Brettin T."/>
            <person name="Detter J.C."/>
            <person name="Han C."/>
            <person name="Kuske C.R."/>
            <person name="Schmutz J."/>
            <person name="Larimer F."/>
            <person name="Land M."/>
            <person name="Hauser L."/>
            <person name="Kyrpides N."/>
            <person name="Lykidis A."/>
            <person name="Lovley D."/>
            <person name="Richardson P."/>
        </authorList>
    </citation>
    <scope>NUCLEOTIDE SEQUENCE [LARGE SCALE GENOMIC DNA]</scope>
    <source>
        <strain evidence="4">ATCC BAA-1014 / DSM 16622 / JCM 12645 / Bem</strain>
    </source>
</reference>
<keyword evidence="4" id="KW-1185">Reference proteome</keyword>
<dbReference type="Proteomes" id="UP000008825">
    <property type="component" value="Chromosome"/>
</dbReference>
<dbReference type="PANTHER" id="PTHR30160">
    <property type="entry name" value="TETRAACYLDISACCHARIDE 4'-KINASE-RELATED"/>
    <property type="match status" value="1"/>
</dbReference>
<dbReference type="RefSeq" id="WP_012529283.1">
    <property type="nucleotide sequence ID" value="NC_011146.1"/>
</dbReference>
<dbReference type="STRING" id="404380.Gbem_0849"/>
<dbReference type="EMBL" id="CP001124">
    <property type="protein sequence ID" value="ACH37872.1"/>
    <property type="molecule type" value="Genomic_DNA"/>
</dbReference>
<dbReference type="GO" id="GO:0005829">
    <property type="term" value="C:cytosol"/>
    <property type="evidence" value="ECO:0007669"/>
    <property type="project" value="TreeGrafter"/>
</dbReference>
<reference evidence="3 4" key="2">
    <citation type="journal article" date="2010" name="BMC Genomics">
        <title>The genome of Geobacter bemidjiensis, exemplar for the subsurface clade of Geobacter species that predominate in Fe(III)-reducing subsurface environments.</title>
        <authorList>
            <person name="Aklujkar M."/>
            <person name="Young N.D."/>
            <person name="Holmes D."/>
            <person name="Chavan M."/>
            <person name="Risso C."/>
            <person name="Kiss H.E."/>
            <person name="Han C.S."/>
            <person name="Land M.L."/>
            <person name="Lovley D.R."/>
        </authorList>
    </citation>
    <scope>NUCLEOTIDE SEQUENCE [LARGE SCALE GENOMIC DNA]</scope>
    <source>
        <strain evidence="4">ATCC BAA-1014 / DSM 16622 / JCM 12645 / Bem</strain>
    </source>
</reference>
<dbReference type="Pfam" id="PF01075">
    <property type="entry name" value="Glyco_transf_9"/>
    <property type="match status" value="1"/>
</dbReference>
<dbReference type="AlphaFoldDB" id="B5EEX6"/>
<organism evidence="3 4">
    <name type="scientific">Citrifermentans bemidjiense (strain ATCC BAA-1014 / DSM 16622 / JCM 12645 / Bem)</name>
    <name type="common">Geobacter bemidjiensis</name>
    <dbReference type="NCBI Taxonomy" id="404380"/>
    <lineage>
        <taxon>Bacteria</taxon>
        <taxon>Pseudomonadati</taxon>
        <taxon>Thermodesulfobacteriota</taxon>
        <taxon>Desulfuromonadia</taxon>
        <taxon>Geobacterales</taxon>
        <taxon>Geobacteraceae</taxon>
        <taxon>Citrifermentans</taxon>
    </lineage>
</organism>
<dbReference type="PANTHER" id="PTHR30160:SF1">
    <property type="entry name" value="LIPOPOLYSACCHARIDE 1,2-N-ACETYLGLUCOSAMINETRANSFERASE-RELATED"/>
    <property type="match status" value="1"/>
</dbReference>
<dbReference type="CDD" id="cd03789">
    <property type="entry name" value="GT9_LPS_heptosyltransferase"/>
    <property type="match status" value="1"/>
</dbReference>
<evidence type="ECO:0000256" key="1">
    <source>
        <dbReference type="ARBA" id="ARBA00022676"/>
    </source>
</evidence>
<dbReference type="HOGENOM" id="CLU_038371_0_1_7"/>
<dbReference type="InterPro" id="IPR051199">
    <property type="entry name" value="LPS_LOS_Heptosyltrfase"/>
</dbReference>
<evidence type="ECO:0000256" key="2">
    <source>
        <dbReference type="ARBA" id="ARBA00022679"/>
    </source>
</evidence>
<gene>
    <name evidence="3" type="ordered locus">Gbem_0849</name>
</gene>
<name>B5EEX6_CITBB</name>
<dbReference type="CAZy" id="GT9">
    <property type="family name" value="Glycosyltransferase Family 9"/>
</dbReference>
<dbReference type="GO" id="GO:0008713">
    <property type="term" value="F:ADP-heptose-lipopolysaccharide heptosyltransferase activity"/>
    <property type="evidence" value="ECO:0007669"/>
    <property type="project" value="TreeGrafter"/>
</dbReference>